<name>A0A380WNJ9_AMIAI</name>
<sequence>MAGRSEAPGATPDHDRLVELLYAGISQARPFDSFLKGLRSSVDAESSTLIIERQRRDRPGAIYSGAASEERIARYNDLYTQDPFIDLPLGKVTTLAELIGEDGFSRSEFMTSFMTCSGWMHVVGADILEPSGARVRMRATRVLGRDNFGIAERETFRRLLPHLTQAMGLFLRLNGLEAERELFAGALGRLAVGAIIVDRDCRILQATRQAETILAEKDVLKNDRGRLRLLDEAGPSGAFNAAVAEFAEASDASLVGSRAFSIHRSSGEALGLVVRPAPHSAKLQAPLRGAALVIIADAGNSVAPQPAVLVMLFGLTPAEAELATLMGQGLDLDDASAALGITKNTAKAHLRMVFSKTGVNRQSELVRLLLRSVDELG</sequence>
<dbReference type="AlphaFoldDB" id="A0A380WNJ9"/>
<dbReference type="Gene3D" id="1.10.10.10">
    <property type="entry name" value="Winged helix-like DNA-binding domain superfamily/Winged helix DNA-binding domain"/>
    <property type="match status" value="1"/>
</dbReference>
<protein>
    <submittedName>
        <fullName evidence="2">ATP-dependent transcriptional regulator</fullName>
    </submittedName>
</protein>
<evidence type="ECO:0000313" key="2">
    <source>
        <dbReference type="EMBL" id="SUU89892.1"/>
    </source>
</evidence>
<dbReference type="InterPro" id="IPR000792">
    <property type="entry name" value="Tscrpt_reg_LuxR_C"/>
</dbReference>
<reference evidence="2 3" key="1">
    <citation type="submission" date="2018-06" db="EMBL/GenBank/DDBJ databases">
        <authorList>
            <consortium name="Pathogen Informatics"/>
            <person name="Doyle S."/>
        </authorList>
    </citation>
    <scope>NUCLEOTIDE SEQUENCE [LARGE SCALE GENOMIC DNA]</scope>
    <source>
        <strain evidence="2 3">NCTC10684</strain>
    </source>
</reference>
<dbReference type="Proteomes" id="UP000254701">
    <property type="component" value="Unassembled WGS sequence"/>
</dbReference>
<dbReference type="EMBL" id="UFSM01000001">
    <property type="protein sequence ID" value="SUU89892.1"/>
    <property type="molecule type" value="Genomic_DNA"/>
</dbReference>
<feature type="domain" description="HTH luxR-type" evidence="1">
    <location>
        <begin position="312"/>
        <end position="369"/>
    </location>
</feature>
<dbReference type="RefSeq" id="WP_131922284.1">
    <property type="nucleotide sequence ID" value="NZ_BAAAVY010000002.1"/>
</dbReference>
<evidence type="ECO:0000313" key="3">
    <source>
        <dbReference type="Proteomes" id="UP000254701"/>
    </source>
</evidence>
<dbReference type="SUPFAM" id="SSF46894">
    <property type="entry name" value="C-terminal effector domain of the bipartite response regulators"/>
    <property type="match status" value="1"/>
</dbReference>
<accession>A0A380WNJ9</accession>
<proteinExistence type="predicted"/>
<organism evidence="2 3">
    <name type="scientific">Aminobacter aminovorans</name>
    <name type="common">Chelatobacter heintzii</name>
    <dbReference type="NCBI Taxonomy" id="83263"/>
    <lineage>
        <taxon>Bacteria</taxon>
        <taxon>Pseudomonadati</taxon>
        <taxon>Pseudomonadota</taxon>
        <taxon>Alphaproteobacteria</taxon>
        <taxon>Hyphomicrobiales</taxon>
        <taxon>Phyllobacteriaceae</taxon>
        <taxon>Aminobacter</taxon>
    </lineage>
</organism>
<dbReference type="GO" id="GO:0003677">
    <property type="term" value="F:DNA binding"/>
    <property type="evidence" value="ECO:0007669"/>
    <property type="project" value="InterPro"/>
</dbReference>
<dbReference type="GO" id="GO:0006355">
    <property type="term" value="P:regulation of DNA-templated transcription"/>
    <property type="evidence" value="ECO:0007669"/>
    <property type="project" value="InterPro"/>
</dbReference>
<dbReference type="InterPro" id="IPR016032">
    <property type="entry name" value="Sig_transdc_resp-reg_C-effctor"/>
</dbReference>
<dbReference type="InterPro" id="IPR036388">
    <property type="entry name" value="WH-like_DNA-bd_sf"/>
</dbReference>
<dbReference type="OrthoDB" id="5497412at2"/>
<dbReference type="SMART" id="SM00421">
    <property type="entry name" value="HTH_LUXR"/>
    <property type="match status" value="1"/>
</dbReference>
<gene>
    <name evidence="2" type="ORF">NCTC10684_03135</name>
</gene>
<evidence type="ECO:0000259" key="1">
    <source>
        <dbReference type="SMART" id="SM00421"/>
    </source>
</evidence>